<dbReference type="PANTHER" id="PTHR23416">
    <property type="entry name" value="SIALIC ACID SYNTHASE-RELATED"/>
    <property type="match status" value="1"/>
</dbReference>
<gene>
    <name evidence="3" type="ORF">HLA99_11265</name>
</gene>
<protein>
    <submittedName>
        <fullName evidence="3">Acyltransferase</fullName>
    </submittedName>
</protein>
<name>A0A7Y2M0V3_9MICO</name>
<dbReference type="CDD" id="cd04647">
    <property type="entry name" value="LbH_MAT_like"/>
    <property type="match status" value="1"/>
</dbReference>
<keyword evidence="1 3" id="KW-0808">Transferase</keyword>
<dbReference type="InterPro" id="IPR001451">
    <property type="entry name" value="Hexapep"/>
</dbReference>
<dbReference type="AlphaFoldDB" id="A0A7Y2M0V3"/>
<dbReference type="SUPFAM" id="SSF51161">
    <property type="entry name" value="Trimeric LpxA-like enzymes"/>
    <property type="match status" value="1"/>
</dbReference>
<organism evidence="3 4">
    <name type="scientific">Microbacterium ulmi</name>
    <dbReference type="NCBI Taxonomy" id="179095"/>
    <lineage>
        <taxon>Bacteria</taxon>
        <taxon>Bacillati</taxon>
        <taxon>Actinomycetota</taxon>
        <taxon>Actinomycetes</taxon>
        <taxon>Micrococcales</taxon>
        <taxon>Microbacteriaceae</taxon>
        <taxon>Microbacterium</taxon>
    </lineage>
</organism>
<keyword evidence="4" id="KW-1185">Reference proteome</keyword>
<keyword evidence="2" id="KW-0677">Repeat</keyword>
<dbReference type="InterPro" id="IPR051159">
    <property type="entry name" value="Hexapeptide_acetyltransf"/>
</dbReference>
<keyword evidence="3" id="KW-0012">Acyltransferase</keyword>
<proteinExistence type="predicted"/>
<comment type="caution">
    <text evidence="3">The sequence shown here is derived from an EMBL/GenBank/DDBJ whole genome shotgun (WGS) entry which is preliminary data.</text>
</comment>
<reference evidence="3 4" key="1">
    <citation type="submission" date="2020-05" db="EMBL/GenBank/DDBJ databases">
        <title>MicrobeNet Type strains.</title>
        <authorList>
            <person name="Nicholson A.C."/>
        </authorList>
    </citation>
    <scope>NUCLEOTIDE SEQUENCE [LARGE SCALE GENOMIC DNA]</scope>
    <source>
        <strain evidence="3 4">JCM 14282</strain>
    </source>
</reference>
<dbReference type="Gene3D" id="2.160.10.10">
    <property type="entry name" value="Hexapeptide repeat proteins"/>
    <property type="match status" value="1"/>
</dbReference>
<sequence>MKKALKAALSVLDPRVYLHGLRILHFYGYAHVRQVRRLTRGSAVSFAPNVSFRNAERIEIGAGTHIGEYSIVWAGNTSGRIILGEKALLAPRVTLTASNYGIASGVPPMDQPKREQDIVIGAGTWLGAGVVVLAGVTIGDGAIIAAGAVVTKDVPADAIAGGVPARIIGWRPGATPAALARSAGEAA</sequence>
<evidence type="ECO:0000256" key="2">
    <source>
        <dbReference type="ARBA" id="ARBA00022737"/>
    </source>
</evidence>
<accession>A0A7Y2M0V3</accession>
<dbReference type="InterPro" id="IPR011004">
    <property type="entry name" value="Trimer_LpxA-like_sf"/>
</dbReference>
<evidence type="ECO:0000313" key="4">
    <source>
        <dbReference type="Proteomes" id="UP000543598"/>
    </source>
</evidence>
<dbReference type="Proteomes" id="UP000543598">
    <property type="component" value="Unassembled WGS sequence"/>
</dbReference>
<dbReference type="Pfam" id="PF00132">
    <property type="entry name" value="Hexapep"/>
    <property type="match status" value="1"/>
</dbReference>
<dbReference type="GO" id="GO:0016746">
    <property type="term" value="F:acyltransferase activity"/>
    <property type="evidence" value="ECO:0007669"/>
    <property type="project" value="UniProtKB-KW"/>
</dbReference>
<dbReference type="InterPro" id="IPR018357">
    <property type="entry name" value="Hexapep_transf_CS"/>
</dbReference>
<evidence type="ECO:0000313" key="3">
    <source>
        <dbReference type="EMBL" id="NNH04425.1"/>
    </source>
</evidence>
<evidence type="ECO:0000256" key="1">
    <source>
        <dbReference type="ARBA" id="ARBA00022679"/>
    </source>
</evidence>
<dbReference type="RefSeq" id="WP_167036914.1">
    <property type="nucleotide sequence ID" value="NZ_BAAANA010000001.1"/>
</dbReference>
<dbReference type="PANTHER" id="PTHR23416:SF78">
    <property type="entry name" value="LIPOPOLYSACCHARIDE BIOSYNTHESIS O-ACETYL TRANSFERASE WBBJ-RELATED"/>
    <property type="match status" value="1"/>
</dbReference>
<dbReference type="PROSITE" id="PS00101">
    <property type="entry name" value="HEXAPEP_TRANSFERASES"/>
    <property type="match status" value="1"/>
</dbReference>
<dbReference type="EMBL" id="JABEMB010000015">
    <property type="protein sequence ID" value="NNH04425.1"/>
    <property type="molecule type" value="Genomic_DNA"/>
</dbReference>